<protein>
    <recommendedName>
        <fullName evidence="2">histidine kinase</fullName>
        <ecNumber evidence="2">2.7.13.3</ecNumber>
    </recommendedName>
</protein>
<dbReference type="GO" id="GO:0016020">
    <property type="term" value="C:membrane"/>
    <property type="evidence" value="ECO:0007669"/>
    <property type="project" value="InterPro"/>
</dbReference>
<evidence type="ECO:0000256" key="2">
    <source>
        <dbReference type="ARBA" id="ARBA00012438"/>
    </source>
</evidence>
<comment type="caution">
    <text evidence="8">The sequence shown here is derived from an EMBL/GenBank/DDBJ whole genome shotgun (WGS) entry which is preliminary data.</text>
</comment>
<dbReference type="Pfam" id="PF07730">
    <property type="entry name" value="HisKA_3"/>
    <property type="match status" value="1"/>
</dbReference>
<feature type="transmembrane region" description="Helical" evidence="6">
    <location>
        <begin position="62"/>
        <end position="81"/>
    </location>
</feature>
<dbReference type="SMART" id="SM00387">
    <property type="entry name" value="HATPase_c"/>
    <property type="match status" value="1"/>
</dbReference>
<sequence>MSLYQLIESRVPLFVGVFLTWISTVILQTLAHPLVFQSILFTCLVSVHYVLYALITVLKRSHVWLFVVGQGALILLCGWLMPDGFQATGIGLYTILIAQSIGIYYRVGPVLLTCFFSFVMVCSGTALIGKPEYSILEMLIVMIPFVICGAGYSVVFFREVHMRMKIQVSLNELEVAHQQVEELTLANERQRMARDLHDTLAQGVAGIALQLEAVQAHLGKGNTKRAQEIVQQSIVRAKEALADARGVIDDLRMRSETSSIDFVKNVKEDVQRFITATGIPCSLELSSLHSFPLLVVEHGTRMISECLTNIARHSHASHVRISIQETTSPSVVLIIQDNGVGFDFHSVGNQPGHYGLLGIQERVRILHGDFKIESKKDYGTSIEITIPLKGEEE</sequence>
<evidence type="ECO:0000259" key="7">
    <source>
        <dbReference type="SMART" id="SM00387"/>
    </source>
</evidence>
<dbReference type="PATRIC" id="fig|284581.3.peg.2432"/>
<dbReference type="Proteomes" id="UP000037558">
    <property type="component" value="Unassembled WGS sequence"/>
</dbReference>
<keyword evidence="6" id="KW-0812">Transmembrane</keyword>
<dbReference type="Pfam" id="PF02518">
    <property type="entry name" value="HATPase_c"/>
    <property type="match status" value="1"/>
</dbReference>
<dbReference type="InterPro" id="IPR011712">
    <property type="entry name" value="Sig_transdc_His_kin_sub3_dim/P"/>
</dbReference>
<gene>
    <name evidence="8" type="ORF">AMD01_11585</name>
</gene>
<dbReference type="GO" id="GO:0046983">
    <property type="term" value="F:protein dimerization activity"/>
    <property type="evidence" value="ECO:0007669"/>
    <property type="project" value="InterPro"/>
</dbReference>
<keyword evidence="4" id="KW-0418">Kinase</keyword>
<feature type="transmembrane region" description="Helical" evidence="6">
    <location>
        <begin position="36"/>
        <end position="55"/>
    </location>
</feature>
<dbReference type="EMBL" id="LILC01000013">
    <property type="protein sequence ID" value="KOO46689.1"/>
    <property type="molecule type" value="Genomic_DNA"/>
</dbReference>
<keyword evidence="3" id="KW-0808">Transferase</keyword>
<feature type="transmembrane region" description="Helical" evidence="6">
    <location>
        <begin position="87"/>
        <end position="105"/>
    </location>
</feature>
<keyword evidence="6" id="KW-0472">Membrane</keyword>
<dbReference type="Gene3D" id="3.30.565.10">
    <property type="entry name" value="Histidine kinase-like ATPase, C-terminal domain"/>
    <property type="match status" value="1"/>
</dbReference>
<feature type="domain" description="Histidine kinase/HSP90-like ATPase" evidence="7">
    <location>
        <begin position="294"/>
        <end position="390"/>
    </location>
</feature>
<feature type="transmembrane region" description="Helical" evidence="6">
    <location>
        <begin position="110"/>
        <end position="129"/>
    </location>
</feature>
<reference evidence="9" key="1">
    <citation type="submission" date="2015-08" db="EMBL/GenBank/DDBJ databases">
        <title>Fjat-14210 dsm16467.</title>
        <authorList>
            <person name="Liu B."/>
            <person name="Wang J."/>
            <person name="Zhu Y."/>
            <person name="Liu G."/>
            <person name="Chen Q."/>
            <person name="Chen Z."/>
            <person name="Lan J."/>
            <person name="Che J."/>
            <person name="Ge C."/>
            <person name="Shi H."/>
            <person name="Pan Z."/>
            <person name="Liu X."/>
        </authorList>
    </citation>
    <scope>NUCLEOTIDE SEQUENCE [LARGE SCALE GENOMIC DNA]</scope>
    <source>
        <strain evidence="9">DSM 16467</strain>
    </source>
</reference>
<evidence type="ECO:0000256" key="1">
    <source>
        <dbReference type="ARBA" id="ARBA00000085"/>
    </source>
</evidence>
<dbReference type="InterPro" id="IPR050482">
    <property type="entry name" value="Sensor_HK_TwoCompSys"/>
</dbReference>
<evidence type="ECO:0000313" key="9">
    <source>
        <dbReference type="Proteomes" id="UP000037558"/>
    </source>
</evidence>
<feature type="transmembrane region" description="Helical" evidence="6">
    <location>
        <begin position="12"/>
        <end position="30"/>
    </location>
</feature>
<evidence type="ECO:0000313" key="8">
    <source>
        <dbReference type="EMBL" id="KOO46689.1"/>
    </source>
</evidence>
<keyword evidence="9" id="KW-1185">Reference proteome</keyword>
<dbReference type="AlphaFoldDB" id="A0A0M0L6M0"/>
<dbReference type="EC" id="2.7.13.3" evidence="2"/>
<keyword evidence="5" id="KW-0902">Two-component regulatory system</keyword>
<accession>A0A0M0L6M0</accession>
<evidence type="ECO:0000256" key="3">
    <source>
        <dbReference type="ARBA" id="ARBA00022679"/>
    </source>
</evidence>
<dbReference type="CDD" id="cd16917">
    <property type="entry name" value="HATPase_UhpB-NarQ-NarX-like"/>
    <property type="match status" value="1"/>
</dbReference>
<organism evidence="8 9">
    <name type="scientific">Priestia koreensis</name>
    <dbReference type="NCBI Taxonomy" id="284581"/>
    <lineage>
        <taxon>Bacteria</taxon>
        <taxon>Bacillati</taxon>
        <taxon>Bacillota</taxon>
        <taxon>Bacilli</taxon>
        <taxon>Bacillales</taxon>
        <taxon>Bacillaceae</taxon>
        <taxon>Priestia</taxon>
    </lineage>
</organism>
<dbReference type="InterPro" id="IPR036890">
    <property type="entry name" value="HATPase_C_sf"/>
</dbReference>
<comment type="catalytic activity">
    <reaction evidence="1">
        <text>ATP + protein L-histidine = ADP + protein N-phospho-L-histidine.</text>
        <dbReference type="EC" id="2.7.13.3"/>
    </reaction>
</comment>
<evidence type="ECO:0000256" key="5">
    <source>
        <dbReference type="ARBA" id="ARBA00023012"/>
    </source>
</evidence>
<dbReference type="GO" id="GO:0000155">
    <property type="term" value="F:phosphorelay sensor kinase activity"/>
    <property type="evidence" value="ECO:0007669"/>
    <property type="project" value="InterPro"/>
</dbReference>
<proteinExistence type="predicted"/>
<dbReference type="PANTHER" id="PTHR24421">
    <property type="entry name" value="NITRATE/NITRITE SENSOR PROTEIN NARX-RELATED"/>
    <property type="match status" value="1"/>
</dbReference>
<dbReference type="InterPro" id="IPR003594">
    <property type="entry name" value="HATPase_dom"/>
</dbReference>
<evidence type="ECO:0000256" key="6">
    <source>
        <dbReference type="SAM" id="Phobius"/>
    </source>
</evidence>
<dbReference type="Gene3D" id="1.20.5.1930">
    <property type="match status" value="1"/>
</dbReference>
<keyword evidence="6" id="KW-1133">Transmembrane helix</keyword>
<evidence type="ECO:0000256" key="4">
    <source>
        <dbReference type="ARBA" id="ARBA00022777"/>
    </source>
</evidence>
<dbReference type="PANTHER" id="PTHR24421:SF55">
    <property type="entry name" value="SENSOR HISTIDINE KINASE YDFH"/>
    <property type="match status" value="1"/>
</dbReference>
<dbReference type="STRING" id="284581.AMD01_11585"/>
<name>A0A0M0L6M0_9BACI</name>
<feature type="transmembrane region" description="Helical" evidence="6">
    <location>
        <begin position="135"/>
        <end position="157"/>
    </location>
</feature>
<dbReference type="SUPFAM" id="SSF55874">
    <property type="entry name" value="ATPase domain of HSP90 chaperone/DNA topoisomerase II/histidine kinase"/>
    <property type="match status" value="1"/>
</dbReference>